<evidence type="ECO:0000259" key="4">
    <source>
        <dbReference type="PROSITE" id="PS51153"/>
    </source>
</evidence>
<organism evidence="5 6">
    <name type="scientific">Durio zibethinus</name>
    <name type="common">Durian</name>
    <dbReference type="NCBI Taxonomy" id="66656"/>
    <lineage>
        <taxon>Eukaryota</taxon>
        <taxon>Viridiplantae</taxon>
        <taxon>Streptophyta</taxon>
        <taxon>Embryophyta</taxon>
        <taxon>Tracheophyta</taxon>
        <taxon>Spermatophyta</taxon>
        <taxon>Magnoliopsida</taxon>
        <taxon>eudicotyledons</taxon>
        <taxon>Gunneridae</taxon>
        <taxon>Pentapetalae</taxon>
        <taxon>rosids</taxon>
        <taxon>malvids</taxon>
        <taxon>Malvales</taxon>
        <taxon>Malvaceae</taxon>
        <taxon>Helicteroideae</taxon>
        <taxon>Durio</taxon>
    </lineage>
</organism>
<sequence>MKLKGCGQRFQTLRKFRKDSQTLRNRGALFRGAALEAGFGELVGAVVEAIKTAAMFRDVLEELNSTLLDIQPIIKDIESLNKGLDKEHETKQLIEIILKGNKLVSKCSNIQRWNFFKKTCYTYKLQRFKESLQLFCQIDLQIQQTRDIKDVLFGVKGLSMEVRRFSSKEGSGSENGMFSQVAVVGSCKVPEPPGKVVGFDVPLAELKVKLFKDGVSVIVVSAPGGSGKTTLVKELCRDEKVKGKFKENIFYVNVSKAPNVEIILRKLLQVNDHRMPEFQSEEDALNQLEQNLRQMATDPILLILDDVWSGSESLVDKLKFSLPDYKILVTSRFAFARFDSTYILKPLHDDDAMTLFHHSAFSQNGNPYIPEDLVNKVMKSCKGLPLALEVVGRSLYGQPVAVWQSREKQLSKGLPIFHSSSELLACLESSLDALDSMVGLKDCYLDLGSFPEDHMIPATALSDMWVEQHKLDEDNDAFVILHEFSIRNLVNLVVMRKDASEADGYYNDHFIMQHDLLRELVIYLSSLDPVEKRKRLIVELSSNNFPNWWLEEKQPPLGARLLSISTDETFSFNWGSIQAPEVEVLVLNFRTKNYTLPVFMEKMEKLKVLIVMNNGIYPTELSNFPLLCSLSNLTRMRLEKVSVPSLSMSSLHLKNLRKISLVMCNIGQAFKNGTYRMSDTFPNLLEIDIDYCDDLVELTGGFCDLVQLMKLSITNCHKLRALPEGIGKLVNLKVLRLTSCTDLMTLPETIGSLSQLTVLDISDCLSIINMPIQIGELHNLSKLYMRGCSSCNLPSTIKKLQHLKDVICDEETSYQWLRNLPRVNAALFVGEKKRARFGFEFRCKREGKSVRLKNPTRKAASVNLCRPHTLNIRSKRVTGEPTFSHLFRFSARNIIFSAT</sequence>
<dbReference type="SUPFAM" id="SSF52058">
    <property type="entry name" value="L domain-like"/>
    <property type="match status" value="1"/>
</dbReference>
<dbReference type="Pfam" id="PF05659">
    <property type="entry name" value="RPW8"/>
    <property type="match status" value="1"/>
</dbReference>
<dbReference type="PANTHER" id="PTHR36766:SF3">
    <property type="entry name" value="RPW8 DOMAIN-CONTAINING PROTEIN"/>
    <property type="match status" value="1"/>
</dbReference>
<evidence type="ECO:0000256" key="3">
    <source>
        <dbReference type="ARBA" id="ARBA00022821"/>
    </source>
</evidence>
<keyword evidence="2" id="KW-0677">Repeat</keyword>
<feature type="domain" description="RPW8" evidence="4">
    <location>
        <begin position="24"/>
        <end position="174"/>
    </location>
</feature>
<dbReference type="PANTHER" id="PTHR36766">
    <property type="entry name" value="PLANT BROAD-SPECTRUM MILDEW RESISTANCE PROTEIN RPW8"/>
    <property type="match status" value="1"/>
</dbReference>
<protein>
    <submittedName>
        <fullName evidence="6">Probable disease resistance protein At5g66900 isoform X1</fullName>
    </submittedName>
</protein>
<dbReference type="Gene3D" id="3.40.50.300">
    <property type="entry name" value="P-loop containing nucleotide triphosphate hydrolases"/>
    <property type="match status" value="1"/>
</dbReference>
<dbReference type="Gene3D" id="1.10.10.10">
    <property type="entry name" value="Winged helix-like DNA-binding domain superfamily/Winged helix DNA-binding domain"/>
    <property type="match status" value="1"/>
</dbReference>
<dbReference type="GO" id="GO:0006952">
    <property type="term" value="P:defense response"/>
    <property type="evidence" value="ECO:0007669"/>
    <property type="project" value="UniProtKB-KW"/>
</dbReference>
<proteinExistence type="inferred from homology"/>
<dbReference type="InterPro" id="IPR002182">
    <property type="entry name" value="NB-ARC"/>
</dbReference>
<dbReference type="InterPro" id="IPR027417">
    <property type="entry name" value="P-loop_NTPase"/>
</dbReference>
<dbReference type="SUPFAM" id="SSF52540">
    <property type="entry name" value="P-loop containing nucleoside triphosphate hydrolases"/>
    <property type="match status" value="1"/>
</dbReference>
<keyword evidence="5" id="KW-1185">Reference proteome</keyword>
<dbReference type="OrthoDB" id="2016095at2759"/>
<dbReference type="GeneID" id="111317126"/>
<dbReference type="PROSITE" id="PS51153">
    <property type="entry name" value="RPW8"/>
    <property type="match status" value="1"/>
</dbReference>
<evidence type="ECO:0000313" key="5">
    <source>
        <dbReference type="Proteomes" id="UP000515121"/>
    </source>
</evidence>
<dbReference type="InterPro" id="IPR036388">
    <property type="entry name" value="WH-like_DNA-bd_sf"/>
</dbReference>
<dbReference type="InterPro" id="IPR032675">
    <property type="entry name" value="LRR_dom_sf"/>
</dbReference>
<dbReference type="InterPro" id="IPR008808">
    <property type="entry name" value="Powdery_mildew-R_dom"/>
</dbReference>
<reference evidence="6" key="1">
    <citation type="submission" date="2025-08" db="UniProtKB">
        <authorList>
            <consortium name="RefSeq"/>
        </authorList>
    </citation>
    <scope>IDENTIFICATION</scope>
    <source>
        <tissue evidence="6">Fruit stalk</tissue>
    </source>
</reference>
<dbReference type="GO" id="GO:0043531">
    <property type="term" value="F:ADP binding"/>
    <property type="evidence" value="ECO:0007669"/>
    <property type="project" value="InterPro"/>
</dbReference>
<dbReference type="InterPro" id="IPR055414">
    <property type="entry name" value="LRR_R13L4/SHOC2-like"/>
</dbReference>
<dbReference type="Gene3D" id="3.80.10.10">
    <property type="entry name" value="Ribonuclease Inhibitor"/>
    <property type="match status" value="1"/>
</dbReference>
<dbReference type="PRINTS" id="PR00364">
    <property type="entry name" value="DISEASERSIST"/>
</dbReference>
<dbReference type="Proteomes" id="UP000515121">
    <property type="component" value="Unplaced"/>
</dbReference>
<gene>
    <name evidence="6" type="primary">LOC111317126</name>
</gene>
<evidence type="ECO:0000256" key="1">
    <source>
        <dbReference type="ARBA" id="ARBA00008894"/>
    </source>
</evidence>
<dbReference type="Pfam" id="PF00931">
    <property type="entry name" value="NB-ARC"/>
    <property type="match status" value="1"/>
</dbReference>
<evidence type="ECO:0000256" key="2">
    <source>
        <dbReference type="ARBA" id="ARBA00022737"/>
    </source>
</evidence>
<dbReference type="RefSeq" id="XP_022775218.1">
    <property type="nucleotide sequence ID" value="XM_022919483.1"/>
</dbReference>
<keyword evidence="3" id="KW-0611">Plant defense</keyword>
<accession>A0A6P6BDL8</accession>
<dbReference type="Gene3D" id="1.10.8.430">
    <property type="entry name" value="Helical domain of apoptotic protease-activating factors"/>
    <property type="match status" value="1"/>
</dbReference>
<dbReference type="AlphaFoldDB" id="A0A6P6BDL8"/>
<dbReference type="Pfam" id="PF23598">
    <property type="entry name" value="LRR_14"/>
    <property type="match status" value="1"/>
</dbReference>
<evidence type="ECO:0000313" key="6">
    <source>
        <dbReference type="RefSeq" id="XP_022775218.1"/>
    </source>
</evidence>
<dbReference type="InterPro" id="IPR042197">
    <property type="entry name" value="Apaf_helical"/>
</dbReference>
<name>A0A6P6BDL8_DURZI</name>
<dbReference type="KEGG" id="dzi:111317126"/>
<comment type="similarity">
    <text evidence="1">Belongs to the disease resistance NB-LRR family.</text>
</comment>